<comment type="caution">
    <text evidence="1">The sequence shown here is derived from an EMBL/GenBank/DDBJ whole genome shotgun (WGS) entry which is preliminary data.</text>
</comment>
<accession>A0A520KYJ8</accession>
<reference evidence="1 2" key="1">
    <citation type="journal article" date="2019" name="Nat. Microbiol.">
        <title>Wide diversity of methane and short-chain alkane metabolisms in uncultured archaea.</title>
        <authorList>
            <person name="Borrel G."/>
            <person name="Adam P.S."/>
            <person name="McKay L.J."/>
            <person name="Chen L.X."/>
            <person name="Sierra-Garcia I.N."/>
            <person name="Sieber C.M."/>
            <person name="Letourneur Q."/>
            <person name="Ghozlane A."/>
            <person name="Andersen G.L."/>
            <person name="Li W.J."/>
            <person name="Hallam S.J."/>
            <person name="Muyzer G."/>
            <person name="de Oliveira V.M."/>
            <person name="Inskeep W.P."/>
            <person name="Banfield J.F."/>
            <person name="Gribaldo S."/>
        </authorList>
    </citation>
    <scope>NUCLEOTIDE SEQUENCE [LARGE SCALE GENOMIC DNA]</scope>
    <source>
        <strain evidence="1">NM1b</strain>
    </source>
</reference>
<proteinExistence type="predicted"/>
<gene>
    <name evidence="1" type="ORF">EF807_01530</name>
</gene>
<evidence type="ECO:0000313" key="1">
    <source>
        <dbReference type="EMBL" id="RZN72308.1"/>
    </source>
</evidence>
<protein>
    <submittedName>
        <fullName evidence="1">Uncharacterized protein</fullName>
    </submittedName>
</protein>
<dbReference type="EMBL" id="RXIL01000029">
    <property type="protein sequence ID" value="RZN72308.1"/>
    <property type="molecule type" value="Genomic_DNA"/>
</dbReference>
<sequence length="63" mass="7379">MSDKREVEFEIEKETKNTIRFKEIEGDTPSVIKTVYVQKETFGGGDTPKKIKITLEWDMAQRE</sequence>
<evidence type="ECO:0000313" key="2">
    <source>
        <dbReference type="Proteomes" id="UP000320766"/>
    </source>
</evidence>
<organism evidence="1 2">
    <name type="scientific">Candidatus Methanolliviera hydrocarbonicum</name>
    <dbReference type="NCBI Taxonomy" id="2491085"/>
    <lineage>
        <taxon>Archaea</taxon>
        <taxon>Methanobacteriati</taxon>
        <taxon>Methanobacteriota</taxon>
        <taxon>Candidatus Methanoliparia</taxon>
        <taxon>Candidatus Methanoliparales</taxon>
        <taxon>Candidatus Methanollivieraceae</taxon>
        <taxon>Candidatus Methanolliviera</taxon>
    </lineage>
</organism>
<dbReference type="Proteomes" id="UP000320766">
    <property type="component" value="Unassembled WGS sequence"/>
</dbReference>
<name>A0A520KYJ8_9EURY</name>
<dbReference type="AlphaFoldDB" id="A0A520KYJ8"/>